<dbReference type="Gene3D" id="1.10.3020.10">
    <property type="entry name" value="alpha-amino acid ester hydrolase ( Helical cap domain)"/>
    <property type="match status" value="1"/>
</dbReference>
<dbReference type="InterPro" id="IPR050585">
    <property type="entry name" value="Xaa-Pro_dipeptidyl-ppase/CocE"/>
</dbReference>
<dbReference type="SUPFAM" id="SSF53474">
    <property type="entry name" value="alpha/beta-Hydrolases"/>
    <property type="match status" value="1"/>
</dbReference>
<evidence type="ECO:0000313" key="5">
    <source>
        <dbReference type="Proteomes" id="UP000248330"/>
    </source>
</evidence>
<dbReference type="Pfam" id="PF08530">
    <property type="entry name" value="PepX_C"/>
    <property type="match status" value="1"/>
</dbReference>
<evidence type="ECO:0000259" key="3">
    <source>
        <dbReference type="SMART" id="SM00939"/>
    </source>
</evidence>
<sequence length="614" mass="66245">MLRILPCGRALLPAIWCCLMSACGSSADGGAEPAPVWPQYERPASFDGIAKVGGLKIVLRDGIKLSASVLLPADADGEAAQGPFPVILTQTGYNKSVPLLRTSNEYFVRRGYAHVSVDVRGTGLSEGEWEAFSETEQADYREVLDWVAGQPWSDGRIGTWGASFAAITQLFTAAHRHPAHKAVFAIVPMGDAYRDIVFTGGQINAGFIPLWMGLVTALGLIPAEPDPAALQVLPQHLLSALTNFQVPVITRSLLGLGDQNHDGPFWRTRSPLEVADRIRTPTFVVGGLNDIFQRGEPLLYEAIRRNTEARLLIGPWMHVAGSSGEGLPADGVPDLDHIALMWFDRHLLGIDSDADAIPEVTQYVYGADRYVTSGGWPHPDARAQRWYLGDGGLLTREMPRADGGAVTVLQQPLNGLCSTSTAQWTAGVIGAVPLPCQRDNRYNELLEATYTTAPMVQDMYIDGPIQADLWISTTAGDAGVLVRVTDVSPDGVSREITNGILTASLRAVDETRSRYLDGEMIQPWHPFTADSRLEVGRGNPVRVPVEVFPTSLLIRAGHRLRITVGASDFPHGLPPLPDLVDQAVGLLTIHSDAERPSSVVLPVVPASDIAAPSR</sequence>
<dbReference type="Pfam" id="PF02129">
    <property type="entry name" value="Peptidase_S15"/>
    <property type="match status" value="1"/>
</dbReference>
<dbReference type="InterPro" id="IPR029058">
    <property type="entry name" value="AB_hydrolase_fold"/>
</dbReference>
<organism evidence="4 5">
    <name type="scientific">Sinimarinibacterium flocculans</name>
    <dbReference type="NCBI Taxonomy" id="985250"/>
    <lineage>
        <taxon>Bacteria</taxon>
        <taxon>Pseudomonadati</taxon>
        <taxon>Pseudomonadota</taxon>
        <taxon>Gammaproteobacteria</taxon>
        <taxon>Nevskiales</taxon>
        <taxon>Nevskiaceae</taxon>
        <taxon>Sinimarinibacterium</taxon>
    </lineage>
</organism>
<dbReference type="NCBIfam" id="TIGR00976">
    <property type="entry name" value="CocE_NonD"/>
    <property type="match status" value="1"/>
</dbReference>
<protein>
    <recommendedName>
        <fullName evidence="3">Xaa-Pro dipeptidyl-peptidase C-terminal domain-containing protein</fullName>
    </recommendedName>
</protein>
<dbReference type="EMBL" id="QICN01000004">
    <property type="protein sequence ID" value="PXV68583.1"/>
    <property type="molecule type" value="Genomic_DNA"/>
</dbReference>
<dbReference type="SMART" id="SM00939">
    <property type="entry name" value="PepX_C"/>
    <property type="match status" value="1"/>
</dbReference>
<dbReference type="Gene3D" id="2.60.120.260">
    <property type="entry name" value="Galactose-binding domain-like"/>
    <property type="match status" value="1"/>
</dbReference>
<evidence type="ECO:0000256" key="1">
    <source>
        <dbReference type="ARBA" id="ARBA00022801"/>
    </source>
</evidence>
<gene>
    <name evidence="4" type="ORF">C8D93_104283</name>
</gene>
<proteinExistence type="predicted"/>
<dbReference type="PANTHER" id="PTHR43056:SF10">
    <property type="entry name" value="COCE_NOND FAMILY, PUTATIVE (AFU_ORTHOLOGUE AFUA_7G00600)-RELATED"/>
    <property type="match status" value="1"/>
</dbReference>
<dbReference type="RefSeq" id="WP_110265070.1">
    <property type="nucleotide sequence ID" value="NZ_CAKZQT010000014.1"/>
</dbReference>
<dbReference type="Proteomes" id="UP000248330">
    <property type="component" value="Unassembled WGS sequence"/>
</dbReference>
<dbReference type="InterPro" id="IPR013736">
    <property type="entry name" value="Xaa-Pro_dipept_C"/>
</dbReference>
<dbReference type="InterPro" id="IPR008979">
    <property type="entry name" value="Galactose-bd-like_sf"/>
</dbReference>
<keyword evidence="5" id="KW-1185">Reference proteome</keyword>
<dbReference type="Gene3D" id="3.40.50.1820">
    <property type="entry name" value="alpha/beta hydrolase"/>
    <property type="match status" value="1"/>
</dbReference>
<reference evidence="4 5" key="1">
    <citation type="submission" date="2018-04" db="EMBL/GenBank/DDBJ databases">
        <title>Genomic Encyclopedia of Type Strains, Phase IV (KMG-IV): sequencing the most valuable type-strain genomes for metagenomic binning, comparative biology and taxonomic classification.</title>
        <authorList>
            <person name="Goeker M."/>
        </authorList>
    </citation>
    <scope>NUCLEOTIDE SEQUENCE [LARGE SCALE GENOMIC DNA]</scope>
    <source>
        <strain evidence="4 5">DSM 104150</strain>
    </source>
</reference>
<dbReference type="InterPro" id="IPR000383">
    <property type="entry name" value="Xaa-Pro-like_dom"/>
</dbReference>
<dbReference type="AlphaFoldDB" id="A0A318EEE5"/>
<dbReference type="OrthoDB" id="9806163at2"/>
<feature type="domain" description="Xaa-Pro dipeptidyl-peptidase C-terminal" evidence="3">
    <location>
        <begin position="340"/>
        <end position="600"/>
    </location>
</feature>
<keyword evidence="1" id="KW-0378">Hydrolase</keyword>
<evidence type="ECO:0000313" key="4">
    <source>
        <dbReference type="EMBL" id="PXV68583.1"/>
    </source>
</evidence>
<dbReference type="GO" id="GO:0008239">
    <property type="term" value="F:dipeptidyl-peptidase activity"/>
    <property type="evidence" value="ECO:0007669"/>
    <property type="project" value="InterPro"/>
</dbReference>
<evidence type="ECO:0000256" key="2">
    <source>
        <dbReference type="SAM" id="SignalP"/>
    </source>
</evidence>
<name>A0A318EEE5_9GAMM</name>
<keyword evidence="2" id="KW-0732">Signal</keyword>
<dbReference type="PROSITE" id="PS51257">
    <property type="entry name" value="PROKAR_LIPOPROTEIN"/>
    <property type="match status" value="1"/>
</dbReference>
<feature type="signal peptide" evidence="2">
    <location>
        <begin position="1"/>
        <end position="27"/>
    </location>
</feature>
<dbReference type="PANTHER" id="PTHR43056">
    <property type="entry name" value="PEPTIDASE S9 PROLYL OLIGOPEPTIDASE"/>
    <property type="match status" value="1"/>
</dbReference>
<accession>A0A318EEE5</accession>
<feature type="chain" id="PRO_5016244602" description="Xaa-Pro dipeptidyl-peptidase C-terminal domain-containing protein" evidence="2">
    <location>
        <begin position="28"/>
        <end position="614"/>
    </location>
</feature>
<dbReference type="InterPro" id="IPR005674">
    <property type="entry name" value="CocE/Ser_esterase"/>
</dbReference>
<dbReference type="SUPFAM" id="SSF49785">
    <property type="entry name" value="Galactose-binding domain-like"/>
    <property type="match status" value="1"/>
</dbReference>
<comment type="caution">
    <text evidence="4">The sequence shown here is derived from an EMBL/GenBank/DDBJ whole genome shotgun (WGS) entry which is preliminary data.</text>
</comment>